<sequence length="343" mass="39805">MRREGIANDDEIWTTVEGTPAALGILQRTDTHRTVKGMMHYFRLLRCWLFWILHQRWTFEGSTRSWFYDARHWFDGLTSERSPSSRSLSRTSSCVNSLYKGHEVGTVLMKYTYVVACQIYGTQKEKKDPHADEILYLMKTNEALRLPMLTQVSTGRDEKEYYSVLVKLYIGDDTSNRALGTVLNQQFIIQLGLSTLPLPMIVENSLEHGFLQAIWDFLTMQLQLSSVFYTFSMGTASTILGEPFFMVGQNIAATGRGFVVCSTRVLQRIIDSMPTVDDFDDFMNWIWYRGSVFAKAEQSWERWWYEEQDHLRTTGRLGKVAGDNFRPSRLLFQYGIVIPAWYC</sequence>
<dbReference type="GO" id="GO:0003843">
    <property type="term" value="F:1,3-beta-D-glucan synthase activity"/>
    <property type="evidence" value="ECO:0007669"/>
    <property type="project" value="InterPro"/>
</dbReference>
<dbReference type="PANTHER" id="PTHR12741:SF7">
    <property type="entry name" value="CALLOSE SYNTHASE 12"/>
    <property type="match status" value="1"/>
</dbReference>
<dbReference type="GO" id="GO:0006075">
    <property type="term" value="P:(1-&gt;3)-beta-D-glucan biosynthetic process"/>
    <property type="evidence" value="ECO:0007669"/>
    <property type="project" value="InterPro"/>
</dbReference>
<organism evidence="2 3">
    <name type="scientific">Dioscorea zingiberensis</name>
    <dbReference type="NCBI Taxonomy" id="325984"/>
    <lineage>
        <taxon>Eukaryota</taxon>
        <taxon>Viridiplantae</taxon>
        <taxon>Streptophyta</taxon>
        <taxon>Embryophyta</taxon>
        <taxon>Tracheophyta</taxon>
        <taxon>Spermatophyta</taxon>
        <taxon>Magnoliopsida</taxon>
        <taxon>Liliopsida</taxon>
        <taxon>Dioscoreales</taxon>
        <taxon>Dioscoreaceae</taxon>
        <taxon>Dioscorea</taxon>
    </lineage>
</organism>
<evidence type="ECO:0000259" key="1">
    <source>
        <dbReference type="Pfam" id="PF02364"/>
    </source>
</evidence>
<dbReference type="OrthoDB" id="1734025at2759"/>
<feature type="domain" description="Glycosyl transferase 48" evidence="1">
    <location>
        <begin position="32"/>
        <end position="173"/>
    </location>
</feature>
<evidence type="ECO:0000313" key="2">
    <source>
        <dbReference type="EMBL" id="KAJ0959758.1"/>
    </source>
</evidence>
<reference evidence="2 3" key="1">
    <citation type="journal article" date="2022" name="Hortic Res">
        <title>The genome of Dioscorea zingiberensis sheds light on the biosynthesis, origin and evolution of the medicinally important diosgenin saponins.</title>
        <authorList>
            <person name="Li Y."/>
            <person name="Tan C."/>
            <person name="Li Z."/>
            <person name="Guo J."/>
            <person name="Li S."/>
            <person name="Chen X."/>
            <person name="Wang C."/>
            <person name="Dai X."/>
            <person name="Yang H."/>
            <person name="Song W."/>
            <person name="Hou L."/>
            <person name="Xu J."/>
            <person name="Tong Z."/>
            <person name="Xu A."/>
            <person name="Yuan X."/>
            <person name="Wang W."/>
            <person name="Yang Q."/>
            <person name="Chen L."/>
            <person name="Sun Z."/>
            <person name="Wang K."/>
            <person name="Pan B."/>
            <person name="Chen J."/>
            <person name="Bao Y."/>
            <person name="Liu F."/>
            <person name="Qi X."/>
            <person name="Gang D.R."/>
            <person name="Wen J."/>
            <person name="Li J."/>
        </authorList>
    </citation>
    <scope>NUCLEOTIDE SEQUENCE [LARGE SCALE GENOMIC DNA]</scope>
    <source>
        <strain evidence="2">Dzin_1.0</strain>
    </source>
</reference>
<protein>
    <recommendedName>
        <fullName evidence="1">Glycosyl transferase 48 domain-containing protein</fullName>
    </recommendedName>
</protein>
<gene>
    <name evidence="2" type="ORF">J5N97_000567</name>
</gene>
<dbReference type="Proteomes" id="UP001085076">
    <property type="component" value="Unassembled WGS sequence"/>
</dbReference>
<keyword evidence="3" id="KW-1185">Reference proteome</keyword>
<dbReference type="Pfam" id="PF02364">
    <property type="entry name" value="Glucan_synthase"/>
    <property type="match status" value="2"/>
</dbReference>
<proteinExistence type="predicted"/>
<evidence type="ECO:0000313" key="3">
    <source>
        <dbReference type="Proteomes" id="UP001085076"/>
    </source>
</evidence>
<dbReference type="InterPro" id="IPR003440">
    <property type="entry name" value="Glyco_trans_48_dom"/>
</dbReference>
<dbReference type="GO" id="GO:0000148">
    <property type="term" value="C:1,3-beta-D-glucan synthase complex"/>
    <property type="evidence" value="ECO:0007669"/>
    <property type="project" value="InterPro"/>
</dbReference>
<dbReference type="EMBL" id="JAGGNH010000170">
    <property type="protein sequence ID" value="KAJ0959758.1"/>
    <property type="molecule type" value="Genomic_DNA"/>
</dbReference>
<feature type="domain" description="Glycosyl transferase 48" evidence="1">
    <location>
        <begin position="177"/>
        <end position="262"/>
    </location>
</feature>
<dbReference type="GO" id="GO:0005886">
    <property type="term" value="C:plasma membrane"/>
    <property type="evidence" value="ECO:0007669"/>
    <property type="project" value="TreeGrafter"/>
</dbReference>
<comment type="caution">
    <text evidence="2">The sequence shown here is derived from an EMBL/GenBank/DDBJ whole genome shotgun (WGS) entry which is preliminary data.</text>
</comment>
<dbReference type="PANTHER" id="PTHR12741">
    <property type="entry name" value="LYST-INTERACTING PROTEIN LIP5 DOPAMINE RESPONSIVE PROTEIN DRG-1"/>
    <property type="match status" value="1"/>
</dbReference>
<dbReference type="AlphaFoldDB" id="A0A9D5BS50"/>
<name>A0A9D5BS50_9LILI</name>
<accession>A0A9D5BS50</accession>